<keyword evidence="1" id="KW-0732">Signal</keyword>
<reference evidence="2 3" key="1">
    <citation type="journal article" date="2019" name="Int. J. Syst. Evol. Microbiol.">
        <title>The Global Catalogue of Microorganisms (GCM) 10K type strain sequencing project: providing services to taxonomists for standard genome sequencing and annotation.</title>
        <authorList>
            <consortium name="The Broad Institute Genomics Platform"/>
            <consortium name="The Broad Institute Genome Sequencing Center for Infectious Disease"/>
            <person name="Wu L."/>
            <person name="Ma J."/>
        </authorList>
    </citation>
    <scope>NUCLEOTIDE SEQUENCE [LARGE SCALE GENOMIC DNA]</scope>
    <source>
        <strain evidence="2 3">JCM 14545</strain>
    </source>
</reference>
<feature type="chain" id="PRO_5045469020" description="CHAP domain-containing protein" evidence="1">
    <location>
        <begin position="33"/>
        <end position="177"/>
    </location>
</feature>
<sequence>MVKHTKTLLARAGITAFAVAALVAGPVASATAAPAAPAAAITASDVNEAAGAFSTAPEAAIQGAADGTPAGAIQWYKNHMGSTGWQGLCEKAVENAYGVTGVWASANAHWNGAPHHSGAAPLGAFVYWNISAYGHVGISDGKGGFYATSVGGKIGHATSVNYFNNYRGWTPAAVPSR</sequence>
<organism evidence="2 3">
    <name type="scientific">Amycolatopsis minnesotensis</name>
    <dbReference type="NCBI Taxonomy" id="337894"/>
    <lineage>
        <taxon>Bacteria</taxon>
        <taxon>Bacillati</taxon>
        <taxon>Actinomycetota</taxon>
        <taxon>Actinomycetes</taxon>
        <taxon>Pseudonocardiales</taxon>
        <taxon>Pseudonocardiaceae</taxon>
        <taxon>Amycolatopsis</taxon>
    </lineage>
</organism>
<keyword evidence="3" id="KW-1185">Reference proteome</keyword>
<evidence type="ECO:0000313" key="3">
    <source>
        <dbReference type="Proteomes" id="UP001501116"/>
    </source>
</evidence>
<proteinExistence type="predicted"/>
<dbReference type="RefSeq" id="WP_344424484.1">
    <property type="nucleotide sequence ID" value="NZ_BAAANN010000023.1"/>
</dbReference>
<evidence type="ECO:0008006" key="4">
    <source>
        <dbReference type="Google" id="ProtNLM"/>
    </source>
</evidence>
<dbReference type="EMBL" id="BAAANN010000023">
    <property type="protein sequence ID" value="GAA1972240.1"/>
    <property type="molecule type" value="Genomic_DNA"/>
</dbReference>
<feature type="signal peptide" evidence="1">
    <location>
        <begin position="1"/>
        <end position="32"/>
    </location>
</feature>
<evidence type="ECO:0000256" key="1">
    <source>
        <dbReference type="SAM" id="SignalP"/>
    </source>
</evidence>
<gene>
    <name evidence="2" type="ORF">GCM10009754_53480</name>
</gene>
<accession>A0ABN2RNL2</accession>
<comment type="caution">
    <text evidence="2">The sequence shown here is derived from an EMBL/GenBank/DDBJ whole genome shotgun (WGS) entry which is preliminary data.</text>
</comment>
<dbReference type="Proteomes" id="UP001501116">
    <property type="component" value="Unassembled WGS sequence"/>
</dbReference>
<name>A0ABN2RNL2_9PSEU</name>
<protein>
    <recommendedName>
        <fullName evidence="4">CHAP domain-containing protein</fullName>
    </recommendedName>
</protein>
<evidence type="ECO:0000313" key="2">
    <source>
        <dbReference type="EMBL" id="GAA1972240.1"/>
    </source>
</evidence>